<comment type="caution">
    <text evidence="3">The sequence shown here is derived from an EMBL/GenBank/DDBJ whole genome shotgun (WGS) entry which is preliminary data.</text>
</comment>
<evidence type="ECO:0000313" key="3">
    <source>
        <dbReference type="EMBL" id="MPC15227.1"/>
    </source>
</evidence>
<accession>A0A5B7CZN2</accession>
<evidence type="ECO:0000256" key="2">
    <source>
        <dbReference type="SAM" id="Phobius"/>
    </source>
</evidence>
<proteinExistence type="predicted"/>
<evidence type="ECO:0008006" key="5">
    <source>
        <dbReference type="Google" id="ProtNLM"/>
    </source>
</evidence>
<sequence length="75" mass="8429">MQRLMQLPSTSPSTSTKSHLHHLSSSTSPLVFGDALCGHCSNRTSRWFVFLLLAVMMMMMMMMMVVMVMMVVVMG</sequence>
<reference evidence="3 4" key="1">
    <citation type="submission" date="2019-05" db="EMBL/GenBank/DDBJ databases">
        <title>Another draft genome of Portunus trituberculatus and its Hox gene families provides insights of decapod evolution.</title>
        <authorList>
            <person name="Jeong J.-H."/>
            <person name="Song I."/>
            <person name="Kim S."/>
            <person name="Choi T."/>
            <person name="Kim D."/>
            <person name="Ryu S."/>
            <person name="Kim W."/>
        </authorList>
    </citation>
    <scope>NUCLEOTIDE SEQUENCE [LARGE SCALE GENOMIC DNA]</scope>
    <source>
        <tissue evidence="3">Muscle</tissue>
    </source>
</reference>
<dbReference type="AlphaFoldDB" id="A0A5B7CZN2"/>
<evidence type="ECO:0000313" key="4">
    <source>
        <dbReference type="Proteomes" id="UP000324222"/>
    </source>
</evidence>
<organism evidence="3 4">
    <name type="scientific">Portunus trituberculatus</name>
    <name type="common">Swimming crab</name>
    <name type="synonym">Neptunus trituberculatus</name>
    <dbReference type="NCBI Taxonomy" id="210409"/>
    <lineage>
        <taxon>Eukaryota</taxon>
        <taxon>Metazoa</taxon>
        <taxon>Ecdysozoa</taxon>
        <taxon>Arthropoda</taxon>
        <taxon>Crustacea</taxon>
        <taxon>Multicrustacea</taxon>
        <taxon>Malacostraca</taxon>
        <taxon>Eumalacostraca</taxon>
        <taxon>Eucarida</taxon>
        <taxon>Decapoda</taxon>
        <taxon>Pleocyemata</taxon>
        <taxon>Brachyura</taxon>
        <taxon>Eubrachyura</taxon>
        <taxon>Portunoidea</taxon>
        <taxon>Portunidae</taxon>
        <taxon>Portuninae</taxon>
        <taxon>Portunus</taxon>
    </lineage>
</organism>
<protein>
    <recommendedName>
        <fullName evidence="5">Transmembrane protein</fullName>
    </recommendedName>
</protein>
<feature type="transmembrane region" description="Helical" evidence="2">
    <location>
        <begin position="48"/>
        <end position="74"/>
    </location>
</feature>
<name>A0A5B7CZN2_PORTR</name>
<dbReference type="Proteomes" id="UP000324222">
    <property type="component" value="Unassembled WGS sequence"/>
</dbReference>
<keyword evidence="2" id="KW-0472">Membrane</keyword>
<keyword evidence="4" id="KW-1185">Reference proteome</keyword>
<evidence type="ECO:0000256" key="1">
    <source>
        <dbReference type="SAM" id="MobiDB-lite"/>
    </source>
</evidence>
<feature type="compositionally biased region" description="Low complexity" evidence="1">
    <location>
        <begin position="7"/>
        <end position="25"/>
    </location>
</feature>
<keyword evidence="2" id="KW-1133">Transmembrane helix</keyword>
<keyword evidence="2" id="KW-0812">Transmembrane</keyword>
<feature type="region of interest" description="Disordered" evidence="1">
    <location>
        <begin position="1"/>
        <end position="25"/>
    </location>
</feature>
<dbReference type="EMBL" id="VSRR010000409">
    <property type="protein sequence ID" value="MPC15227.1"/>
    <property type="molecule type" value="Genomic_DNA"/>
</dbReference>
<gene>
    <name evidence="3" type="ORF">E2C01_008012</name>
</gene>